<comment type="catalytic activity">
    <reaction evidence="6">
        <text>a 3-oxosteroid + A = a 3-oxo-Delta(1)-steroid + AH2</text>
        <dbReference type="Rhea" id="RHEA:13329"/>
        <dbReference type="ChEBI" id="CHEBI:13193"/>
        <dbReference type="ChEBI" id="CHEBI:17499"/>
        <dbReference type="ChEBI" id="CHEBI:20156"/>
        <dbReference type="ChEBI" id="CHEBI:47788"/>
        <dbReference type="EC" id="1.3.99.4"/>
    </reaction>
</comment>
<dbReference type="FunFam" id="3.50.50.60:FF:000208">
    <property type="entry name" value="3-ketosteroid dehydrogenase"/>
    <property type="match status" value="1"/>
</dbReference>
<dbReference type="SUPFAM" id="SSF51905">
    <property type="entry name" value="FAD/NAD(P)-binding domain"/>
    <property type="match status" value="1"/>
</dbReference>
<dbReference type="GO" id="GO:0008202">
    <property type="term" value="P:steroid metabolic process"/>
    <property type="evidence" value="ECO:0007669"/>
    <property type="project" value="UniProtKB-KW"/>
</dbReference>
<evidence type="ECO:0000256" key="2">
    <source>
        <dbReference type="ARBA" id="ARBA00022630"/>
    </source>
</evidence>
<evidence type="ECO:0000256" key="8">
    <source>
        <dbReference type="ARBA" id="ARBA00066536"/>
    </source>
</evidence>
<evidence type="ECO:0000256" key="7">
    <source>
        <dbReference type="ARBA" id="ARBA00061147"/>
    </source>
</evidence>
<accession>A0A1E7KKX7</accession>
<evidence type="ECO:0000256" key="1">
    <source>
        <dbReference type="ARBA" id="ARBA00001974"/>
    </source>
</evidence>
<dbReference type="RefSeq" id="WP_070195619.1">
    <property type="nucleotide sequence ID" value="NZ_LJGU01000113.1"/>
</dbReference>
<evidence type="ECO:0000256" key="5">
    <source>
        <dbReference type="ARBA" id="ARBA00023221"/>
    </source>
</evidence>
<keyword evidence="5" id="KW-0753">Steroid metabolism</keyword>
<keyword evidence="5" id="KW-0443">Lipid metabolism</keyword>
<dbReference type="InterPro" id="IPR050315">
    <property type="entry name" value="FAD-oxidoreductase_2"/>
</dbReference>
<dbReference type="PANTHER" id="PTHR43400">
    <property type="entry name" value="FUMARATE REDUCTASE"/>
    <property type="match status" value="1"/>
</dbReference>
<dbReference type="PATRIC" id="fig|1075402.3.peg.4084"/>
<name>A0A1E7KKX7_9ACTN</name>
<comment type="caution">
    <text evidence="11">The sequence shown here is derived from an EMBL/GenBank/DDBJ whole genome shotgun (WGS) entry which is preliminary data.</text>
</comment>
<dbReference type="Pfam" id="PF00890">
    <property type="entry name" value="FAD_binding_2"/>
    <property type="match status" value="1"/>
</dbReference>
<evidence type="ECO:0000313" key="11">
    <source>
        <dbReference type="EMBL" id="OEV04546.1"/>
    </source>
</evidence>
<dbReference type="EMBL" id="LJGU01000113">
    <property type="protein sequence ID" value="OEV04546.1"/>
    <property type="molecule type" value="Genomic_DNA"/>
</dbReference>
<keyword evidence="3" id="KW-0274">FAD</keyword>
<comment type="cofactor">
    <cofactor evidence="1">
        <name>FAD</name>
        <dbReference type="ChEBI" id="CHEBI:57692"/>
    </cofactor>
</comment>
<dbReference type="InterPro" id="IPR036188">
    <property type="entry name" value="FAD/NAD-bd_sf"/>
</dbReference>
<dbReference type="PANTHER" id="PTHR43400:SF10">
    <property type="entry name" value="3-OXOSTEROID 1-DEHYDROGENASE"/>
    <property type="match status" value="1"/>
</dbReference>
<dbReference type="SUPFAM" id="SSF56425">
    <property type="entry name" value="Succinate dehydrogenase/fumarate reductase flavoprotein, catalytic domain"/>
    <property type="match status" value="1"/>
</dbReference>
<proteinExistence type="inferred from homology"/>
<keyword evidence="2" id="KW-0285">Flavoprotein</keyword>
<evidence type="ECO:0000256" key="4">
    <source>
        <dbReference type="ARBA" id="ARBA00023002"/>
    </source>
</evidence>
<evidence type="ECO:0000313" key="12">
    <source>
        <dbReference type="Proteomes" id="UP000176101"/>
    </source>
</evidence>
<organism evidence="11 12">
    <name type="scientific">Streptomyces oceani</name>
    <dbReference type="NCBI Taxonomy" id="1075402"/>
    <lineage>
        <taxon>Bacteria</taxon>
        <taxon>Bacillati</taxon>
        <taxon>Actinomycetota</taxon>
        <taxon>Actinomycetes</taxon>
        <taxon>Kitasatosporales</taxon>
        <taxon>Streptomycetaceae</taxon>
        <taxon>Streptomyces</taxon>
    </lineage>
</organism>
<keyword evidence="12" id="KW-1185">Reference proteome</keyword>
<dbReference type="InterPro" id="IPR003953">
    <property type="entry name" value="FAD-dep_OxRdtase_2_FAD-bd"/>
</dbReference>
<evidence type="ECO:0000256" key="6">
    <source>
        <dbReference type="ARBA" id="ARBA00051951"/>
    </source>
</evidence>
<comment type="similarity">
    <text evidence="7">Belongs to the FAD-dependent oxidoreductase 2 family. 3-oxosteroid dehydrogenase subfamily.</text>
</comment>
<dbReference type="STRING" id="1075402.AN216_06460"/>
<dbReference type="AlphaFoldDB" id="A0A1E7KKX7"/>
<evidence type="ECO:0000256" key="9">
    <source>
        <dbReference type="ARBA" id="ARBA00069709"/>
    </source>
</evidence>
<dbReference type="InterPro" id="IPR027477">
    <property type="entry name" value="Succ_DH/fumarate_Rdtase_cat_sf"/>
</dbReference>
<dbReference type="OrthoDB" id="9813348at2"/>
<sequence length="502" mass="52393">MAGNWDEEYDVVVVGSGGGALTGAYTAASAGLATAVVEKTALLGGTSAYSGAALWLPGSQVQARDGVGDSTEAARTYLRALLGADDTGKQEAFLREAPVLVGELEADPAIEFRFRVFPDYYDRPGRVPGGRSFVPLDIDAAELGDLAPLIRPSVERNRAGEGHAPGPLSAGRALIGRLLLAYHRTGHGVLRLGTCVEELVTNEDRVTGVVAVREGRVVRLGARRGVLLAGGGFERNADLRRAHRVPGHADRAMAPLGTNTGEPVRAATAIGAVTALMHEAWWCPGVAMPDGRAGFVPGFTGGLVVDAHGSRYANESLPYDRFGREMAADPARTPSQVIFDSAAGGRFPGIAMPPGDPSEHLAAGTWSRADTLEELAVRIGVPAEALTATVDRFNGFVDAGRDADFGRERDEFGHWFGDPVLRAVREPPYFAARLVLADLGTKGGLVTDVRGRALREDGSPIAGLYAAGNTSASFTGDCYPGPGIPIGTAMVFGALAAKDMAG</sequence>
<dbReference type="EC" id="1.3.99.4" evidence="8"/>
<evidence type="ECO:0000256" key="3">
    <source>
        <dbReference type="ARBA" id="ARBA00022827"/>
    </source>
</evidence>
<evidence type="ECO:0000259" key="10">
    <source>
        <dbReference type="Pfam" id="PF00890"/>
    </source>
</evidence>
<gene>
    <name evidence="11" type="ORF">AN216_06460</name>
</gene>
<dbReference type="GO" id="GO:0047571">
    <property type="term" value="F:3-oxosteroid 1-dehydrogenase activity"/>
    <property type="evidence" value="ECO:0007669"/>
    <property type="project" value="UniProtKB-EC"/>
</dbReference>
<dbReference type="Proteomes" id="UP000176101">
    <property type="component" value="Unassembled WGS sequence"/>
</dbReference>
<reference evidence="11 12" key="1">
    <citation type="journal article" date="2016" name="Front. Microbiol.">
        <title>Comparative Genomics Analysis of Streptomyces Species Reveals Their Adaptation to the Marine Environment and Their Diversity at the Genomic Level.</title>
        <authorList>
            <person name="Tian X."/>
            <person name="Zhang Z."/>
            <person name="Yang T."/>
            <person name="Chen M."/>
            <person name="Li J."/>
            <person name="Chen F."/>
            <person name="Yang J."/>
            <person name="Li W."/>
            <person name="Zhang B."/>
            <person name="Zhang Z."/>
            <person name="Wu J."/>
            <person name="Zhang C."/>
            <person name="Long L."/>
            <person name="Xiao J."/>
        </authorList>
    </citation>
    <scope>NUCLEOTIDE SEQUENCE [LARGE SCALE GENOMIC DNA]</scope>
    <source>
        <strain evidence="11 12">SCSIO 02100</strain>
    </source>
</reference>
<feature type="domain" description="FAD-dependent oxidoreductase 2 FAD-binding" evidence="10">
    <location>
        <begin position="10"/>
        <end position="485"/>
    </location>
</feature>
<keyword evidence="4" id="KW-0560">Oxidoreductase</keyword>
<protein>
    <recommendedName>
        <fullName evidence="9">3-oxosteroid 1-dehydrogenase</fullName>
        <ecNumber evidence="8">1.3.99.4</ecNumber>
    </recommendedName>
</protein>
<dbReference type="Gene3D" id="3.50.50.60">
    <property type="entry name" value="FAD/NAD(P)-binding domain"/>
    <property type="match status" value="2"/>
</dbReference>